<dbReference type="InterPro" id="IPR001478">
    <property type="entry name" value="PDZ"/>
</dbReference>
<dbReference type="EnsemblProtists" id="EKX46846">
    <property type="protein sequence ID" value="EKX46846"/>
    <property type="gene ID" value="GUITHDRAFT_107201"/>
</dbReference>
<dbReference type="GeneID" id="17303681"/>
<gene>
    <name evidence="3" type="ORF">GUITHDRAFT_107201</name>
</gene>
<dbReference type="Proteomes" id="UP000011087">
    <property type="component" value="Unassembled WGS sequence"/>
</dbReference>
<dbReference type="RefSeq" id="XP_005833826.1">
    <property type="nucleotide sequence ID" value="XM_005833769.1"/>
</dbReference>
<dbReference type="InterPro" id="IPR036034">
    <property type="entry name" value="PDZ_sf"/>
</dbReference>
<dbReference type="SUPFAM" id="SSF50156">
    <property type="entry name" value="PDZ domain-like"/>
    <property type="match status" value="1"/>
</dbReference>
<reference evidence="3 5" key="1">
    <citation type="journal article" date="2012" name="Nature">
        <title>Algal genomes reveal evolutionary mosaicism and the fate of nucleomorphs.</title>
        <authorList>
            <consortium name="DOE Joint Genome Institute"/>
            <person name="Curtis B.A."/>
            <person name="Tanifuji G."/>
            <person name="Burki F."/>
            <person name="Gruber A."/>
            <person name="Irimia M."/>
            <person name="Maruyama S."/>
            <person name="Arias M.C."/>
            <person name="Ball S.G."/>
            <person name="Gile G.H."/>
            <person name="Hirakawa Y."/>
            <person name="Hopkins J.F."/>
            <person name="Kuo A."/>
            <person name="Rensing S.A."/>
            <person name="Schmutz J."/>
            <person name="Symeonidi A."/>
            <person name="Elias M."/>
            <person name="Eveleigh R.J."/>
            <person name="Herman E.K."/>
            <person name="Klute M.J."/>
            <person name="Nakayama T."/>
            <person name="Obornik M."/>
            <person name="Reyes-Prieto A."/>
            <person name="Armbrust E.V."/>
            <person name="Aves S.J."/>
            <person name="Beiko R.G."/>
            <person name="Coutinho P."/>
            <person name="Dacks J.B."/>
            <person name="Durnford D.G."/>
            <person name="Fast N.M."/>
            <person name="Green B.R."/>
            <person name="Grisdale C.J."/>
            <person name="Hempel F."/>
            <person name="Henrissat B."/>
            <person name="Hoppner M.P."/>
            <person name="Ishida K."/>
            <person name="Kim E."/>
            <person name="Koreny L."/>
            <person name="Kroth P.G."/>
            <person name="Liu Y."/>
            <person name="Malik S.B."/>
            <person name="Maier U.G."/>
            <person name="McRose D."/>
            <person name="Mock T."/>
            <person name="Neilson J.A."/>
            <person name="Onodera N.T."/>
            <person name="Poole A.M."/>
            <person name="Pritham E.J."/>
            <person name="Richards T.A."/>
            <person name="Rocap G."/>
            <person name="Roy S.W."/>
            <person name="Sarai C."/>
            <person name="Schaack S."/>
            <person name="Shirato S."/>
            <person name="Slamovits C.H."/>
            <person name="Spencer D.F."/>
            <person name="Suzuki S."/>
            <person name="Worden A.Z."/>
            <person name="Zauner S."/>
            <person name="Barry K."/>
            <person name="Bell C."/>
            <person name="Bharti A.K."/>
            <person name="Crow J.A."/>
            <person name="Grimwood J."/>
            <person name="Kramer R."/>
            <person name="Lindquist E."/>
            <person name="Lucas S."/>
            <person name="Salamov A."/>
            <person name="McFadden G.I."/>
            <person name="Lane C.E."/>
            <person name="Keeling P.J."/>
            <person name="Gray M.W."/>
            <person name="Grigoriev I.V."/>
            <person name="Archibald J.M."/>
        </authorList>
    </citation>
    <scope>NUCLEOTIDE SEQUENCE</scope>
    <source>
        <strain evidence="3 5">CCMP2712</strain>
    </source>
</reference>
<dbReference type="SMART" id="SM00228">
    <property type="entry name" value="PDZ"/>
    <property type="match status" value="1"/>
</dbReference>
<organism evidence="3">
    <name type="scientific">Guillardia theta (strain CCMP2712)</name>
    <name type="common">Cryptophyte</name>
    <dbReference type="NCBI Taxonomy" id="905079"/>
    <lineage>
        <taxon>Eukaryota</taxon>
        <taxon>Cryptophyceae</taxon>
        <taxon>Pyrenomonadales</taxon>
        <taxon>Geminigeraceae</taxon>
        <taxon>Guillardia</taxon>
    </lineage>
</organism>
<dbReference type="AlphaFoldDB" id="L1JEE2"/>
<reference evidence="5" key="2">
    <citation type="submission" date="2012-11" db="EMBL/GenBank/DDBJ databases">
        <authorList>
            <person name="Kuo A."/>
            <person name="Curtis B.A."/>
            <person name="Tanifuji G."/>
            <person name="Burki F."/>
            <person name="Gruber A."/>
            <person name="Irimia M."/>
            <person name="Maruyama S."/>
            <person name="Arias M.C."/>
            <person name="Ball S.G."/>
            <person name="Gile G.H."/>
            <person name="Hirakawa Y."/>
            <person name="Hopkins J.F."/>
            <person name="Rensing S.A."/>
            <person name="Schmutz J."/>
            <person name="Symeonidi A."/>
            <person name="Elias M."/>
            <person name="Eveleigh R.J."/>
            <person name="Herman E.K."/>
            <person name="Klute M.J."/>
            <person name="Nakayama T."/>
            <person name="Obornik M."/>
            <person name="Reyes-Prieto A."/>
            <person name="Armbrust E.V."/>
            <person name="Aves S.J."/>
            <person name="Beiko R.G."/>
            <person name="Coutinho P."/>
            <person name="Dacks J.B."/>
            <person name="Durnford D.G."/>
            <person name="Fast N.M."/>
            <person name="Green B.R."/>
            <person name="Grisdale C."/>
            <person name="Hempe F."/>
            <person name="Henrissat B."/>
            <person name="Hoppner M.P."/>
            <person name="Ishida K.-I."/>
            <person name="Kim E."/>
            <person name="Koreny L."/>
            <person name="Kroth P.G."/>
            <person name="Liu Y."/>
            <person name="Malik S.-B."/>
            <person name="Maier U.G."/>
            <person name="McRose D."/>
            <person name="Mock T."/>
            <person name="Neilson J.A."/>
            <person name="Onodera N.T."/>
            <person name="Poole A.M."/>
            <person name="Pritham E.J."/>
            <person name="Richards T.A."/>
            <person name="Rocap G."/>
            <person name="Roy S.W."/>
            <person name="Sarai C."/>
            <person name="Schaack S."/>
            <person name="Shirato S."/>
            <person name="Slamovits C.H."/>
            <person name="Spencer D.F."/>
            <person name="Suzuki S."/>
            <person name="Worden A.Z."/>
            <person name="Zauner S."/>
            <person name="Barry K."/>
            <person name="Bell C."/>
            <person name="Bharti A.K."/>
            <person name="Crow J.A."/>
            <person name="Grimwood J."/>
            <person name="Kramer R."/>
            <person name="Lindquist E."/>
            <person name="Lucas S."/>
            <person name="Salamov A."/>
            <person name="McFadden G.I."/>
            <person name="Lane C.E."/>
            <person name="Keeling P.J."/>
            <person name="Gray M.W."/>
            <person name="Grigoriev I.V."/>
            <person name="Archibald J.M."/>
        </authorList>
    </citation>
    <scope>NUCLEOTIDE SEQUENCE</scope>
    <source>
        <strain evidence="5">CCMP2712</strain>
    </source>
</reference>
<evidence type="ECO:0000256" key="1">
    <source>
        <dbReference type="SAM" id="Coils"/>
    </source>
</evidence>
<protein>
    <recommendedName>
        <fullName evidence="2">PDZ domain-containing protein</fullName>
    </recommendedName>
</protein>
<sequence>MYASQPPNGPQLSATFSKEEKYFSLATKSRADLEMEIQRLRAEKDELSKRFLQELSIKVNEIRQWRKRALQTQELLMIEKREKIIVHQQLSAMQTLVRVDPDRRRVNDVSVDFGILQEDKRFVPASKFSLQEEQEEKELKLKRGGNGGLGIRFAVSESGRVIVMEVMMEGSAFCQGGIKVGDEIVSVDSHTFEEGLQNRTAMEKEQTVEAISNLIKGSPGTEVNLRIRTSRPHPANIFEWDMSDYSTTPTKHSKKQARNVGQVPYHRSDLVL</sequence>
<evidence type="ECO:0000313" key="5">
    <source>
        <dbReference type="Proteomes" id="UP000011087"/>
    </source>
</evidence>
<feature type="coiled-coil region" evidence="1">
    <location>
        <begin position="23"/>
        <end position="50"/>
    </location>
</feature>
<keyword evidence="5" id="KW-1185">Reference proteome</keyword>
<accession>L1JEE2</accession>
<reference evidence="4" key="3">
    <citation type="submission" date="2016-03" db="UniProtKB">
        <authorList>
            <consortium name="EnsemblProtists"/>
        </authorList>
    </citation>
    <scope>IDENTIFICATION</scope>
</reference>
<dbReference type="HOGENOM" id="CLU_1024676_0_0_1"/>
<dbReference type="EMBL" id="JH992992">
    <property type="protein sequence ID" value="EKX46846.1"/>
    <property type="molecule type" value="Genomic_DNA"/>
</dbReference>
<evidence type="ECO:0000259" key="2">
    <source>
        <dbReference type="PROSITE" id="PS50106"/>
    </source>
</evidence>
<dbReference type="PROSITE" id="PS50106">
    <property type="entry name" value="PDZ"/>
    <property type="match status" value="1"/>
</dbReference>
<dbReference type="PaxDb" id="55529-EKX46846"/>
<evidence type="ECO:0000313" key="4">
    <source>
        <dbReference type="EnsemblProtists" id="EKX46846"/>
    </source>
</evidence>
<proteinExistence type="predicted"/>
<name>L1JEE2_GUITC</name>
<evidence type="ECO:0000313" key="3">
    <source>
        <dbReference type="EMBL" id="EKX46846.1"/>
    </source>
</evidence>
<dbReference type="Gene3D" id="2.30.42.10">
    <property type="match status" value="1"/>
</dbReference>
<keyword evidence="1" id="KW-0175">Coiled coil</keyword>
<feature type="domain" description="PDZ" evidence="2">
    <location>
        <begin position="138"/>
        <end position="203"/>
    </location>
</feature>
<dbReference type="KEGG" id="gtt:GUITHDRAFT_107201"/>
<dbReference type="Pfam" id="PF00595">
    <property type="entry name" value="PDZ"/>
    <property type="match status" value="1"/>
</dbReference>